<reference evidence="4" key="1">
    <citation type="submission" date="2021-12" db="EMBL/GenBank/DDBJ databases">
        <authorList>
            <person name="King R."/>
        </authorList>
    </citation>
    <scope>NUCLEOTIDE SEQUENCE</scope>
</reference>
<dbReference type="OrthoDB" id="411064at2759"/>
<feature type="domain" description="Fumarylacetoacetase-like C-terminal" evidence="3">
    <location>
        <begin position="115"/>
        <end position="322"/>
    </location>
</feature>
<dbReference type="AlphaFoldDB" id="A0A9N8PZZ4"/>
<dbReference type="FunFam" id="3.90.850.10:FF:000002">
    <property type="entry name" value="2-hydroxyhepta-2,4-diene-1,7-dioate isomerase"/>
    <property type="match status" value="1"/>
</dbReference>
<name>A0A9N8PZZ4_CHRIL</name>
<dbReference type="PANTHER" id="PTHR42796:SF4">
    <property type="entry name" value="FUMARYLACETOACETATE HYDROLASE DOMAIN-CONTAINING PROTEIN 2A"/>
    <property type="match status" value="1"/>
</dbReference>
<evidence type="ECO:0000256" key="1">
    <source>
        <dbReference type="ARBA" id="ARBA00010211"/>
    </source>
</evidence>
<dbReference type="InterPro" id="IPR036663">
    <property type="entry name" value="Fumarylacetoacetase_C_sf"/>
</dbReference>
<dbReference type="Proteomes" id="UP001154114">
    <property type="component" value="Chromosome 24"/>
</dbReference>
<proteinExistence type="inferred from homology"/>
<dbReference type="InterPro" id="IPR011234">
    <property type="entry name" value="Fumarylacetoacetase-like_C"/>
</dbReference>
<evidence type="ECO:0000313" key="5">
    <source>
        <dbReference type="Proteomes" id="UP001154114"/>
    </source>
</evidence>
<dbReference type="InterPro" id="IPR051121">
    <property type="entry name" value="FAH"/>
</dbReference>
<evidence type="ECO:0000256" key="2">
    <source>
        <dbReference type="ARBA" id="ARBA00022723"/>
    </source>
</evidence>
<keyword evidence="2" id="KW-0479">Metal-binding</keyword>
<organism evidence="4 5">
    <name type="scientific">Chrysodeixis includens</name>
    <name type="common">Soybean looper</name>
    <name type="synonym">Pseudoplusia includens</name>
    <dbReference type="NCBI Taxonomy" id="689277"/>
    <lineage>
        <taxon>Eukaryota</taxon>
        <taxon>Metazoa</taxon>
        <taxon>Ecdysozoa</taxon>
        <taxon>Arthropoda</taxon>
        <taxon>Hexapoda</taxon>
        <taxon>Insecta</taxon>
        <taxon>Pterygota</taxon>
        <taxon>Neoptera</taxon>
        <taxon>Endopterygota</taxon>
        <taxon>Lepidoptera</taxon>
        <taxon>Glossata</taxon>
        <taxon>Ditrysia</taxon>
        <taxon>Noctuoidea</taxon>
        <taxon>Noctuidae</taxon>
        <taxon>Plusiinae</taxon>
        <taxon>Chrysodeixis</taxon>
    </lineage>
</organism>
<gene>
    <name evidence="4" type="ORF">CINC_LOCUS7847</name>
</gene>
<accession>A0A9N8PZZ4</accession>
<sequence length="325" mass="35784">MSAMRITARVINTHFLSKGHGSNSFGAREFSISSCRNMKYVQFTYKDNPDDIRVGYIDGCNVVDINAADCAMPKTMLKLLRQGQIDKVSELKKFNPKPVPLSQVSLAAPIHGVDKVLCVALNYADHCKEQNLEQPKLPIIFSKFASTIIGPNEAIRLRTELVKKVDWEVELAVVIGKKACSVQADDAYNYIFGYTVAQDISARDWQKEKNGGQFLLGKSQDTFCPIGPCILTSDEAGDPHKLDIKCTLNGVEKQSSNTSNLIHTIPAIIERLSSIMTLLPGDLILTGTPGGVGVHRKPPEFLKPGDILRSEIQKIGALEVKVEQF</sequence>
<evidence type="ECO:0000259" key="3">
    <source>
        <dbReference type="Pfam" id="PF01557"/>
    </source>
</evidence>
<dbReference type="SUPFAM" id="SSF56529">
    <property type="entry name" value="FAH"/>
    <property type="match status" value="1"/>
</dbReference>
<dbReference type="EMBL" id="LR824027">
    <property type="protein sequence ID" value="CAD0205548.1"/>
    <property type="molecule type" value="Genomic_DNA"/>
</dbReference>
<evidence type="ECO:0000313" key="4">
    <source>
        <dbReference type="EMBL" id="CAD0205548.1"/>
    </source>
</evidence>
<protein>
    <recommendedName>
        <fullName evidence="3">Fumarylacetoacetase-like C-terminal domain-containing protein</fullName>
    </recommendedName>
</protein>
<dbReference type="Pfam" id="PF01557">
    <property type="entry name" value="FAA_hydrolase"/>
    <property type="match status" value="1"/>
</dbReference>
<dbReference type="GO" id="GO:0006107">
    <property type="term" value="P:oxaloacetate metabolic process"/>
    <property type="evidence" value="ECO:0007669"/>
    <property type="project" value="UniProtKB-ARBA"/>
</dbReference>
<dbReference type="GO" id="GO:0050163">
    <property type="term" value="F:oxaloacetate tautomerase activity"/>
    <property type="evidence" value="ECO:0007669"/>
    <property type="project" value="UniProtKB-ARBA"/>
</dbReference>
<keyword evidence="5" id="KW-1185">Reference proteome</keyword>
<comment type="similarity">
    <text evidence="1">Belongs to the FAH family.</text>
</comment>
<dbReference type="Gene3D" id="3.90.850.10">
    <property type="entry name" value="Fumarylacetoacetase-like, C-terminal domain"/>
    <property type="match status" value="1"/>
</dbReference>
<dbReference type="GO" id="GO:0046872">
    <property type="term" value="F:metal ion binding"/>
    <property type="evidence" value="ECO:0007669"/>
    <property type="project" value="UniProtKB-KW"/>
</dbReference>
<dbReference type="PANTHER" id="PTHR42796">
    <property type="entry name" value="FUMARYLACETOACETATE HYDROLASE DOMAIN-CONTAINING PROTEIN 2A-RELATED"/>
    <property type="match status" value="1"/>
</dbReference>